<dbReference type="EMBL" id="CP001663">
    <property type="protein sequence ID" value="AFP40056.1"/>
    <property type="molecule type" value="Genomic_DNA"/>
</dbReference>
<dbReference type="AlphaFoldDB" id="I7GA78"/>
<dbReference type="Proteomes" id="UP000006158">
    <property type="component" value="Chromosome"/>
</dbReference>
<reference evidence="2 3" key="1">
    <citation type="journal article" date="2007" name="Genome Biol.">
        <title>Interrupted coding sequences in Mycobacterium smegmatis: authentic mutations or sequencing errors?</title>
        <authorList>
            <person name="Deshayes C."/>
            <person name="Perrodou E."/>
            <person name="Gallien S."/>
            <person name="Euphrasie D."/>
            <person name="Schaeffer C."/>
            <person name="Van-Dorsselaer A."/>
            <person name="Poch O."/>
            <person name="Lecompte O."/>
            <person name="Reyrat J.M."/>
        </authorList>
    </citation>
    <scope>NUCLEOTIDE SEQUENCE [LARGE SCALE GENOMIC DNA]</scope>
    <source>
        <strain evidence="3">ATCC 700084 / mc(2)155</strain>
    </source>
</reference>
<organism evidence="2 3">
    <name type="scientific">Mycolicibacterium smegmatis (strain ATCC 700084 / mc(2)155)</name>
    <name type="common">Mycobacterium smegmatis</name>
    <dbReference type="NCBI Taxonomy" id="246196"/>
    <lineage>
        <taxon>Bacteria</taxon>
        <taxon>Bacillati</taxon>
        <taxon>Actinomycetota</taxon>
        <taxon>Actinomycetes</taxon>
        <taxon>Mycobacteriales</taxon>
        <taxon>Mycobacteriaceae</taxon>
        <taxon>Mycolicibacterium</taxon>
    </lineage>
</organism>
<evidence type="ECO:0000256" key="1">
    <source>
        <dbReference type="SAM" id="MobiDB-lite"/>
    </source>
</evidence>
<dbReference type="KEGG" id="msg:MSMEI_3593"/>
<evidence type="ECO:0000313" key="2">
    <source>
        <dbReference type="EMBL" id="AFP40056.1"/>
    </source>
</evidence>
<feature type="compositionally biased region" description="Polar residues" evidence="1">
    <location>
        <begin position="1"/>
        <end position="13"/>
    </location>
</feature>
<gene>
    <name evidence="2" type="ordered locus">MSMEI_3593</name>
</gene>
<accession>I7GA78</accession>
<sequence>MDVTSRSRTPSDATTKEHSRRNRMKKLGFAAALAGGLTAAVIGLAGTAAAAPSGPVSAQETINQLEAEGYTVVVNRVGTTPLSDATVVSVRPGQTFSRTDSSVPGGRDTVKTVVTNKTVYVDVK</sequence>
<evidence type="ECO:0000313" key="3">
    <source>
        <dbReference type="Proteomes" id="UP000006158"/>
    </source>
</evidence>
<dbReference type="PATRIC" id="fig|246196.56.peg.3684"/>
<protein>
    <submittedName>
        <fullName evidence="2">Uncharacterized protein</fullName>
    </submittedName>
</protein>
<feature type="region of interest" description="Disordered" evidence="1">
    <location>
        <begin position="1"/>
        <end position="23"/>
    </location>
</feature>
<name>I7GA78_MYCS2</name>
<proteinExistence type="predicted"/>
<reference evidence="2 3" key="2">
    <citation type="journal article" date="2009" name="Genome Res.">
        <title>Ortho-proteogenomics: multiple proteomes investigation through orthology and a new MS-based protocol.</title>
        <authorList>
            <person name="Gallien S."/>
            <person name="Perrodou E."/>
            <person name="Carapito C."/>
            <person name="Deshayes C."/>
            <person name="Reyrat J.M."/>
            <person name="Van Dorsselaer A."/>
            <person name="Poch O."/>
            <person name="Schaeffer C."/>
            <person name="Lecompte O."/>
        </authorList>
    </citation>
    <scope>NUCLEOTIDE SEQUENCE [LARGE SCALE GENOMIC DNA]</scope>
    <source>
        <strain evidence="3">ATCC 700084 / mc(2)155</strain>
    </source>
</reference>